<dbReference type="Proteomes" id="UP000092445">
    <property type="component" value="Unassembled WGS sequence"/>
</dbReference>
<dbReference type="EnsemblMetazoa" id="GPAI023012-RA">
    <property type="protein sequence ID" value="GPAI023012-PA"/>
    <property type="gene ID" value="GPAI023012"/>
</dbReference>
<evidence type="ECO:0000313" key="4">
    <source>
        <dbReference type="Proteomes" id="UP000092445"/>
    </source>
</evidence>
<proteinExistence type="predicted"/>
<reference evidence="3" key="2">
    <citation type="submission" date="2020-05" db="UniProtKB">
        <authorList>
            <consortium name="EnsemblMetazoa"/>
        </authorList>
    </citation>
    <scope>IDENTIFICATION</scope>
    <source>
        <strain evidence="3">IAEA</strain>
    </source>
</reference>
<dbReference type="VEuPathDB" id="VectorBase:GPAI023012"/>
<reference evidence="4" key="1">
    <citation type="submission" date="2014-03" db="EMBL/GenBank/DDBJ databases">
        <authorList>
            <person name="Aksoy S."/>
            <person name="Warren W."/>
            <person name="Wilson R.K."/>
        </authorList>
    </citation>
    <scope>NUCLEOTIDE SEQUENCE [LARGE SCALE GENOMIC DNA]</scope>
    <source>
        <strain evidence="4">IAEA</strain>
    </source>
</reference>
<keyword evidence="1" id="KW-0853">WD repeat</keyword>
<evidence type="ECO:0008006" key="5">
    <source>
        <dbReference type="Google" id="ProtNLM"/>
    </source>
</evidence>
<protein>
    <recommendedName>
        <fullName evidence="5">WAPL domain-containing protein</fullName>
    </recommendedName>
</protein>
<accession>A0A1A9ZRS1</accession>
<organism evidence="3 4">
    <name type="scientific">Glossina pallidipes</name>
    <name type="common">Tsetse fly</name>
    <dbReference type="NCBI Taxonomy" id="7398"/>
    <lineage>
        <taxon>Eukaryota</taxon>
        <taxon>Metazoa</taxon>
        <taxon>Ecdysozoa</taxon>
        <taxon>Arthropoda</taxon>
        <taxon>Hexapoda</taxon>
        <taxon>Insecta</taxon>
        <taxon>Pterygota</taxon>
        <taxon>Neoptera</taxon>
        <taxon>Endopterygota</taxon>
        <taxon>Diptera</taxon>
        <taxon>Brachycera</taxon>
        <taxon>Muscomorpha</taxon>
        <taxon>Hippoboscoidea</taxon>
        <taxon>Glossinidae</taxon>
        <taxon>Glossina</taxon>
    </lineage>
</organism>
<evidence type="ECO:0000256" key="1">
    <source>
        <dbReference type="ARBA" id="ARBA00022574"/>
    </source>
</evidence>
<name>A0A1A9ZRS1_GLOPL</name>
<dbReference type="PANTHER" id="PTHR46108:SF4">
    <property type="entry name" value="BLUE CHEESE"/>
    <property type="match status" value="1"/>
</dbReference>
<dbReference type="InterPro" id="IPR051944">
    <property type="entry name" value="BEACH_domain_protein"/>
</dbReference>
<evidence type="ECO:0000313" key="3">
    <source>
        <dbReference type="EnsemblMetazoa" id="GPAI023012-PA"/>
    </source>
</evidence>
<sequence>MLTFFGTVVGLNAYTNWSSGDDDMLFILSVMHSVSPHQVDFKIQILNMLLACLKDSHRTRTVFRKVGGFVYLTSIFVSLDGKLCDDLADNKKEKENKEGALEEEEEEEKKAIPQ</sequence>
<dbReference type="PANTHER" id="PTHR46108">
    <property type="entry name" value="BLUE CHEESE"/>
    <property type="match status" value="1"/>
</dbReference>
<dbReference type="AlphaFoldDB" id="A0A1A9ZRS1"/>
<evidence type="ECO:0000256" key="2">
    <source>
        <dbReference type="SAM" id="MobiDB-lite"/>
    </source>
</evidence>
<feature type="region of interest" description="Disordered" evidence="2">
    <location>
        <begin position="92"/>
        <end position="114"/>
    </location>
</feature>
<keyword evidence="4" id="KW-1185">Reference proteome</keyword>